<organism evidence="1 2">
    <name type="scientific">Taibaiella soli</name>
    <dbReference type="NCBI Taxonomy" id="1649169"/>
    <lineage>
        <taxon>Bacteria</taxon>
        <taxon>Pseudomonadati</taxon>
        <taxon>Bacteroidota</taxon>
        <taxon>Chitinophagia</taxon>
        <taxon>Chitinophagales</taxon>
        <taxon>Chitinophagaceae</taxon>
        <taxon>Taibaiella</taxon>
    </lineage>
</organism>
<dbReference type="Proteomes" id="UP000248745">
    <property type="component" value="Unassembled WGS sequence"/>
</dbReference>
<gene>
    <name evidence="1" type="ORF">DN068_13095</name>
</gene>
<comment type="caution">
    <text evidence="1">The sequence shown here is derived from an EMBL/GenBank/DDBJ whole genome shotgun (WGS) entry which is preliminary data.</text>
</comment>
<reference evidence="1 2" key="1">
    <citation type="submission" date="2018-06" db="EMBL/GenBank/DDBJ databases">
        <title>Mucibacter soli gen. nov., sp. nov., a new member of the family Chitinophagaceae producing mucin.</title>
        <authorList>
            <person name="Kim M.-K."/>
            <person name="Park S."/>
            <person name="Kim T.-S."/>
            <person name="Joung Y."/>
            <person name="Han J.-H."/>
            <person name="Kim S.B."/>
        </authorList>
    </citation>
    <scope>NUCLEOTIDE SEQUENCE [LARGE SCALE GENOMIC DNA]</scope>
    <source>
        <strain evidence="1 2">R1-15</strain>
    </source>
</reference>
<keyword evidence="2" id="KW-1185">Reference proteome</keyword>
<accession>A0A2W2AAI6</accession>
<proteinExistence type="predicted"/>
<evidence type="ECO:0000313" key="2">
    <source>
        <dbReference type="Proteomes" id="UP000248745"/>
    </source>
</evidence>
<dbReference type="AlphaFoldDB" id="A0A2W2AAI6"/>
<evidence type="ECO:0000313" key="1">
    <source>
        <dbReference type="EMBL" id="PZF72291.1"/>
    </source>
</evidence>
<dbReference type="EMBL" id="QKTW01000018">
    <property type="protein sequence ID" value="PZF72291.1"/>
    <property type="molecule type" value="Genomic_DNA"/>
</dbReference>
<name>A0A2W2AAI6_9BACT</name>
<sequence length="168" mass="19913">MDRALLAINEEHFTITERILKKYQHNKEEALQKIAYTIETIENLPKHFFIYFRGLEQLNPAQKCVVAITGWLDFEAGENLYYAIGHHFSIVIEQIDKHLMIPEMATILNAAAEINQEQDKEQERLFQERKARSSTPEFKFYENRFYALRPKLIEVLHKFVVDNINLFP</sequence>
<protein>
    <recommendedName>
        <fullName evidence="3">DUF4375 domain-containing protein</fullName>
    </recommendedName>
</protein>
<dbReference type="RefSeq" id="WP_110999386.1">
    <property type="nucleotide sequence ID" value="NZ_QKTW01000018.1"/>
</dbReference>
<dbReference type="OrthoDB" id="8703200at2"/>
<evidence type="ECO:0008006" key="3">
    <source>
        <dbReference type="Google" id="ProtNLM"/>
    </source>
</evidence>